<accession>A0AAE1EB60</accession>
<evidence type="ECO:0000313" key="3">
    <source>
        <dbReference type="Proteomes" id="UP001283361"/>
    </source>
</evidence>
<feature type="region of interest" description="Disordered" evidence="1">
    <location>
        <begin position="1"/>
        <end position="30"/>
    </location>
</feature>
<evidence type="ECO:0000313" key="2">
    <source>
        <dbReference type="EMBL" id="KAK3801031.1"/>
    </source>
</evidence>
<feature type="non-terminal residue" evidence="2">
    <location>
        <position position="1"/>
    </location>
</feature>
<organism evidence="2 3">
    <name type="scientific">Elysia crispata</name>
    <name type="common">lettuce slug</name>
    <dbReference type="NCBI Taxonomy" id="231223"/>
    <lineage>
        <taxon>Eukaryota</taxon>
        <taxon>Metazoa</taxon>
        <taxon>Spiralia</taxon>
        <taxon>Lophotrochozoa</taxon>
        <taxon>Mollusca</taxon>
        <taxon>Gastropoda</taxon>
        <taxon>Heterobranchia</taxon>
        <taxon>Euthyneura</taxon>
        <taxon>Panpulmonata</taxon>
        <taxon>Sacoglossa</taxon>
        <taxon>Placobranchoidea</taxon>
        <taxon>Plakobranchidae</taxon>
        <taxon>Elysia</taxon>
    </lineage>
</organism>
<name>A0AAE1EB60_9GAST</name>
<feature type="compositionally biased region" description="Basic and acidic residues" evidence="1">
    <location>
        <begin position="13"/>
        <end position="30"/>
    </location>
</feature>
<reference evidence="2" key="1">
    <citation type="journal article" date="2023" name="G3 (Bethesda)">
        <title>A reference genome for the long-term kleptoplast-retaining sea slug Elysia crispata morphotype clarki.</title>
        <authorList>
            <person name="Eastman K.E."/>
            <person name="Pendleton A.L."/>
            <person name="Shaikh M.A."/>
            <person name="Suttiyut T."/>
            <person name="Ogas R."/>
            <person name="Tomko P."/>
            <person name="Gavelis G."/>
            <person name="Widhalm J.R."/>
            <person name="Wisecaver J.H."/>
        </authorList>
    </citation>
    <scope>NUCLEOTIDE SEQUENCE</scope>
    <source>
        <strain evidence="2">ECLA1</strain>
    </source>
</reference>
<dbReference type="Proteomes" id="UP001283361">
    <property type="component" value="Unassembled WGS sequence"/>
</dbReference>
<dbReference type="EMBL" id="JAWDGP010000381">
    <property type="protein sequence ID" value="KAK3801031.1"/>
    <property type="molecule type" value="Genomic_DNA"/>
</dbReference>
<evidence type="ECO:0000256" key="1">
    <source>
        <dbReference type="SAM" id="MobiDB-lite"/>
    </source>
</evidence>
<proteinExistence type="predicted"/>
<sequence length="30" mass="3182">SEAAMRAGNLRLQARERIAPSRETGDGPGD</sequence>
<protein>
    <submittedName>
        <fullName evidence="2">Uncharacterized protein</fullName>
    </submittedName>
</protein>
<comment type="caution">
    <text evidence="2">The sequence shown here is derived from an EMBL/GenBank/DDBJ whole genome shotgun (WGS) entry which is preliminary data.</text>
</comment>
<gene>
    <name evidence="2" type="ORF">RRG08_019926</name>
</gene>
<keyword evidence="3" id="KW-1185">Reference proteome</keyword>
<dbReference type="AlphaFoldDB" id="A0AAE1EB60"/>